<dbReference type="AlphaFoldDB" id="A0A2I7SG29"/>
<proteinExistence type="predicted"/>
<name>A0A2I7SG29_9FLAO</name>
<dbReference type="Gene3D" id="3.30.1150.10">
    <property type="match status" value="1"/>
</dbReference>
<feature type="domain" description="TonB C-terminal" evidence="2">
    <location>
        <begin position="200"/>
        <end position="260"/>
    </location>
</feature>
<dbReference type="EMBL" id="CP025938">
    <property type="protein sequence ID" value="AUS04857.1"/>
    <property type="molecule type" value="Genomic_DNA"/>
</dbReference>
<sequence>MKIQSKNHDFRYQDSKTLKKSQKHDVNLKKDTTIYFQVGVILCLLVVFGLLELNFETTIPKVDNDFPPIDELAWVEVPRIKTIVPEIVEPIKKRTQKEPVSFEVIKNDEPEAPFFEDIQKEIPTESVSPETLPPLVEKPIDDEPVSFVAIQEAPIYPGCEKADGNEARKKCMSDKITQLVQKKFEGSDIASDYGLTGRQRIQVQFTIDKTGHVTNVKTRAPNPELEQEAKRVINFIPEMTPGRQHDKHVEVVYTLPIVFQVQ</sequence>
<evidence type="ECO:0000313" key="4">
    <source>
        <dbReference type="Proteomes" id="UP000236592"/>
    </source>
</evidence>
<dbReference type="KEGG" id="taj:C1A40_04925"/>
<dbReference type="Proteomes" id="UP000236592">
    <property type="component" value="Chromosome"/>
</dbReference>
<dbReference type="Pfam" id="PF03544">
    <property type="entry name" value="TonB_C"/>
    <property type="match status" value="1"/>
</dbReference>
<feature type="transmembrane region" description="Helical" evidence="1">
    <location>
        <begin position="34"/>
        <end position="51"/>
    </location>
</feature>
<evidence type="ECO:0000313" key="3">
    <source>
        <dbReference type="EMBL" id="AUS04857.1"/>
    </source>
</evidence>
<dbReference type="OrthoDB" id="1522859at2"/>
<evidence type="ECO:0000256" key="1">
    <source>
        <dbReference type="SAM" id="Phobius"/>
    </source>
</evidence>
<keyword evidence="1" id="KW-1133">Transmembrane helix</keyword>
<dbReference type="SUPFAM" id="SSF74653">
    <property type="entry name" value="TolA/TonB C-terminal domain"/>
    <property type="match status" value="1"/>
</dbReference>
<dbReference type="InterPro" id="IPR037682">
    <property type="entry name" value="TonB_C"/>
</dbReference>
<evidence type="ECO:0000259" key="2">
    <source>
        <dbReference type="Pfam" id="PF03544"/>
    </source>
</evidence>
<gene>
    <name evidence="3" type="ORF">C1A40_04925</name>
</gene>
<protein>
    <submittedName>
        <fullName evidence="3">Energy transducer TonB</fullName>
    </submittedName>
</protein>
<keyword evidence="1" id="KW-0812">Transmembrane</keyword>
<dbReference type="RefSeq" id="WP_102994924.1">
    <property type="nucleotide sequence ID" value="NZ_CP025938.1"/>
</dbReference>
<organism evidence="3 4">
    <name type="scientific">Pseudotamlana carrageenivorans</name>
    <dbReference type="NCBI Taxonomy" id="2069432"/>
    <lineage>
        <taxon>Bacteria</taxon>
        <taxon>Pseudomonadati</taxon>
        <taxon>Bacteroidota</taxon>
        <taxon>Flavobacteriia</taxon>
        <taxon>Flavobacteriales</taxon>
        <taxon>Flavobacteriaceae</taxon>
        <taxon>Pseudotamlana</taxon>
    </lineage>
</organism>
<reference evidence="4" key="1">
    <citation type="submission" date="2018-01" db="EMBL/GenBank/DDBJ databases">
        <title>Complete genome of Tamlana sp. UJ94.</title>
        <authorList>
            <person name="Jung J."/>
            <person name="Chung D."/>
            <person name="Bae S.S."/>
            <person name="Baek K."/>
        </authorList>
    </citation>
    <scope>NUCLEOTIDE SEQUENCE [LARGE SCALE GENOMIC DNA]</scope>
    <source>
        <strain evidence="4">UJ94</strain>
    </source>
</reference>
<accession>A0A2I7SG29</accession>
<dbReference type="GO" id="GO:0055085">
    <property type="term" value="P:transmembrane transport"/>
    <property type="evidence" value="ECO:0007669"/>
    <property type="project" value="InterPro"/>
</dbReference>
<keyword evidence="1" id="KW-0472">Membrane</keyword>
<keyword evidence="4" id="KW-1185">Reference proteome</keyword>